<dbReference type="AlphaFoldDB" id="A0A495MII5"/>
<organism evidence="2 3">
    <name type="scientific">Flavobacterium endophyticum</name>
    <dbReference type="NCBI Taxonomy" id="1540163"/>
    <lineage>
        <taxon>Bacteria</taxon>
        <taxon>Pseudomonadati</taxon>
        <taxon>Bacteroidota</taxon>
        <taxon>Flavobacteriia</taxon>
        <taxon>Flavobacteriales</taxon>
        <taxon>Flavobacteriaceae</taxon>
        <taxon>Flavobacterium</taxon>
    </lineage>
</organism>
<keyword evidence="1" id="KW-0472">Membrane</keyword>
<name>A0A495MII5_9FLAO</name>
<keyword evidence="3" id="KW-1185">Reference proteome</keyword>
<keyword evidence="1" id="KW-0812">Transmembrane</keyword>
<evidence type="ECO:0000313" key="2">
    <source>
        <dbReference type="EMBL" id="RKS25797.1"/>
    </source>
</evidence>
<dbReference type="NCBIfam" id="TIGR04127">
    <property type="entry name" value="flavo_near_exo"/>
    <property type="match status" value="1"/>
</dbReference>
<feature type="transmembrane region" description="Helical" evidence="1">
    <location>
        <begin position="87"/>
        <end position="107"/>
    </location>
</feature>
<dbReference type="EMBL" id="RBLC01000001">
    <property type="protein sequence ID" value="RKS25797.1"/>
    <property type="molecule type" value="Genomic_DNA"/>
</dbReference>
<comment type="caution">
    <text evidence="2">The sequence shown here is derived from an EMBL/GenBank/DDBJ whole genome shotgun (WGS) entry which is preliminary data.</text>
</comment>
<dbReference type="InterPro" id="IPR026414">
    <property type="entry name" value="ExosoTase_F-assoc_memb"/>
</dbReference>
<reference evidence="2 3" key="1">
    <citation type="submission" date="2018-10" db="EMBL/GenBank/DDBJ databases">
        <title>Genomic Encyclopedia of Archaeal and Bacterial Type Strains, Phase II (KMG-II): from individual species to whole genera.</title>
        <authorList>
            <person name="Goeker M."/>
        </authorList>
    </citation>
    <scope>NUCLEOTIDE SEQUENCE [LARGE SCALE GENOMIC DNA]</scope>
    <source>
        <strain evidence="2 3">DSM 29537</strain>
    </source>
</reference>
<accession>A0A495MII5</accession>
<evidence type="ECO:0000256" key="1">
    <source>
        <dbReference type="SAM" id="Phobius"/>
    </source>
</evidence>
<feature type="transmembrane region" description="Helical" evidence="1">
    <location>
        <begin position="119"/>
        <end position="140"/>
    </location>
</feature>
<sequence length="151" mass="18133">MQELLNYKKEIGFSILLVFLLALVRSFEELFYDPFLEYFKSDYMKLAFPEYDSLKLFFSLFLRYALNSLISLAIIQVLFKDFTLTKFAGILYLIFFLILILVFFSILNFSDEDNNLMLFYVRRFLIQPLFLLLFVPAFYYQDKISKKNNNS</sequence>
<evidence type="ECO:0000313" key="3">
    <source>
        <dbReference type="Proteomes" id="UP000277579"/>
    </source>
</evidence>
<dbReference type="RefSeq" id="WP_121375172.1">
    <property type="nucleotide sequence ID" value="NZ_RBLC01000001.1"/>
</dbReference>
<gene>
    <name evidence="2" type="ORF">CLV94_0841</name>
</gene>
<keyword evidence="1" id="KW-1133">Transmembrane helix</keyword>
<feature type="transmembrane region" description="Helical" evidence="1">
    <location>
        <begin position="56"/>
        <end position="75"/>
    </location>
</feature>
<dbReference type="OrthoDB" id="982493at2"/>
<proteinExistence type="predicted"/>
<dbReference type="Proteomes" id="UP000277579">
    <property type="component" value="Unassembled WGS sequence"/>
</dbReference>
<protein>
    <submittedName>
        <fullName evidence="2">Exosortase F-associated protein</fullName>
    </submittedName>
</protein>